<dbReference type="Proteomes" id="UP000000496">
    <property type="component" value="Chromosome gsn.131"/>
</dbReference>
<evidence type="ECO:0000256" key="1">
    <source>
        <dbReference type="SAM" id="Phobius"/>
    </source>
</evidence>
<keyword evidence="1" id="KW-0472">Membrane</keyword>
<dbReference type="EMBL" id="FR872582">
    <property type="protein sequence ID" value="CCB88954.1"/>
    <property type="molecule type" value="Genomic_DNA"/>
</dbReference>
<dbReference type="STRING" id="331113.SNE_A10770"/>
<accession>F8L4W5</accession>
<gene>
    <name evidence="2" type="ordered locus">SNE_A10770</name>
</gene>
<evidence type="ECO:0000313" key="2">
    <source>
        <dbReference type="EMBL" id="CCB88954.1"/>
    </source>
</evidence>
<feature type="transmembrane region" description="Helical" evidence="1">
    <location>
        <begin position="69"/>
        <end position="86"/>
    </location>
</feature>
<reference evidence="2 3" key="2">
    <citation type="journal article" date="2011" name="Mol. Biol. Evol.">
        <title>Unity in variety--the pan-genome of the Chlamydiae.</title>
        <authorList>
            <person name="Collingro A."/>
            <person name="Tischler P."/>
            <person name="Weinmaier T."/>
            <person name="Penz T."/>
            <person name="Heinz E."/>
            <person name="Brunham R.C."/>
            <person name="Read T.D."/>
            <person name="Bavoil P.M."/>
            <person name="Sachse K."/>
            <person name="Kahane S."/>
            <person name="Friedman M.G."/>
            <person name="Rattei T."/>
            <person name="Myers G.S."/>
            <person name="Horn M."/>
        </authorList>
    </citation>
    <scope>NUCLEOTIDE SEQUENCE [LARGE SCALE GENOMIC DNA]</scope>
    <source>
        <strain evidence="3">ATCC VR-1471 / Z</strain>
    </source>
</reference>
<sequence length="111" mass="12468">MLVETAKTFEVSCITPPPSAVNTPFQEFEAAKEKAGQIYYFALGLLILSTLACIRCYVMPNCNPSVRNASYISLGFTVLFFIYAITQVQRYEFPKTVVHFPDVVPKSPTFE</sequence>
<protein>
    <submittedName>
        <fullName evidence="2">Uncharacterized protein</fullName>
    </submittedName>
</protein>
<dbReference type="KEGG" id="sng:SNE_A10770"/>
<organism evidence="2 3">
    <name type="scientific">Simkania negevensis (strain ATCC VR-1471 / DSM 27360 / Z)</name>
    <dbReference type="NCBI Taxonomy" id="331113"/>
    <lineage>
        <taxon>Bacteria</taxon>
        <taxon>Pseudomonadati</taxon>
        <taxon>Chlamydiota</taxon>
        <taxon>Chlamydiia</taxon>
        <taxon>Parachlamydiales</taxon>
        <taxon>Simkaniaceae</taxon>
        <taxon>Simkania</taxon>
    </lineage>
</organism>
<dbReference type="AlphaFoldDB" id="F8L4W5"/>
<keyword evidence="1" id="KW-1133">Transmembrane helix</keyword>
<feature type="transmembrane region" description="Helical" evidence="1">
    <location>
        <begin position="38"/>
        <end position="57"/>
    </location>
</feature>
<keyword evidence="1" id="KW-0812">Transmembrane</keyword>
<proteinExistence type="predicted"/>
<keyword evidence="3" id="KW-1185">Reference proteome</keyword>
<reference key="1">
    <citation type="journal article" date="2011" name="Mol. Biol. Evol.">
        <title>Unity in variety -- the pan-genome of the Chlamydiae.</title>
        <authorList>
            <person name="Collingro A."/>
            <person name="Tischler P."/>
            <person name="Weinmaier T."/>
            <person name="Penz T."/>
            <person name="Heinz E."/>
            <person name="Brunham R.C."/>
            <person name="Read T.D."/>
            <person name="Bavoil P.M."/>
            <person name="Sachse K."/>
            <person name="Kahane S."/>
            <person name="Friedman M.G."/>
            <person name="Rattei T."/>
            <person name="Myers G.S.A."/>
            <person name="Horn M."/>
        </authorList>
    </citation>
    <scope>NUCLEOTIDE SEQUENCE</scope>
    <source>
        <strain>Z</strain>
    </source>
</reference>
<name>F8L4W5_SIMNZ</name>
<dbReference type="HOGENOM" id="CLU_2156663_0_0_0"/>
<evidence type="ECO:0000313" key="3">
    <source>
        <dbReference type="Proteomes" id="UP000000496"/>
    </source>
</evidence>